<reference evidence="2 3" key="1">
    <citation type="journal article" date="2019" name="Int. J. Syst. Evol. Microbiol.">
        <title>The Global Catalogue of Microorganisms (GCM) 10K type strain sequencing project: providing services to taxonomists for standard genome sequencing and annotation.</title>
        <authorList>
            <consortium name="The Broad Institute Genomics Platform"/>
            <consortium name="The Broad Institute Genome Sequencing Center for Infectious Disease"/>
            <person name="Wu L."/>
            <person name="Ma J."/>
        </authorList>
    </citation>
    <scope>NUCLEOTIDE SEQUENCE [LARGE SCALE GENOMIC DNA]</scope>
    <source>
        <strain evidence="2 3">JCM 6921</strain>
    </source>
</reference>
<dbReference type="PANTHER" id="PTHR33627">
    <property type="entry name" value="TRANSPOSASE"/>
    <property type="match status" value="1"/>
</dbReference>
<gene>
    <name evidence="2" type="ORF">GCM10010420_42790</name>
</gene>
<proteinExistence type="predicted"/>
<comment type="caution">
    <text evidence="2">The sequence shown here is derived from an EMBL/GenBank/DDBJ whole genome shotgun (WGS) entry which is preliminary data.</text>
</comment>
<dbReference type="RefSeq" id="WP_344632713.1">
    <property type="nucleotide sequence ID" value="NZ_BAAATJ010000022.1"/>
</dbReference>
<evidence type="ECO:0000313" key="2">
    <source>
        <dbReference type="EMBL" id="GAA2409681.1"/>
    </source>
</evidence>
<dbReference type="PANTHER" id="PTHR33627:SF1">
    <property type="entry name" value="TRANSPOSASE"/>
    <property type="match status" value="1"/>
</dbReference>
<name>A0ABN3IQ59_9ACTN</name>
<accession>A0ABN3IQ59</accession>
<dbReference type="Pfam" id="PF13546">
    <property type="entry name" value="DDE_5"/>
    <property type="match status" value="1"/>
</dbReference>
<dbReference type="InterPro" id="IPR039365">
    <property type="entry name" value="IS701-like"/>
</dbReference>
<dbReference type="EMBL" id="BAAATJ010000022">
    <property type="protein sequence ID" value="GAA2409681.1"/>
    <property type="molecule type" value="Genomic_DNA"/>
</dbReference>
<dbReference type="InterPro" id="IPR038721">
    <property type="entry name" value="IS701-like_DDE_dom"/>
</dbReference>
<protein>
    <recommendedName>
        <fullName evidence="1">Transposase IS701-like DDE domain-containing protein</fullName>
    </recommendedName>
</protein>
<dbReference type="Proteomes" id="UP001500058">
    <property type="component" value="Unassembled WGS sequence"/>
</dbReference>
<feature type="domain" description="Transposase IS701-like DDE" evidence="1">
    <location>
        <begin position="20"/>
        <end position="234"/>
    </location>
</feature>
<keyword evidence="3" id="KW-1185">Reference proteome</keyword>
<evidence type="ECO:0000259" key="1">
    <source>
        <dbReference type="Pfam" id="PF13546"/>
    </source>
</evidence>
<sequence length="394" mass="43268">MGTHALAGTPASVPAFADRVFEHLPRADQRRWARAYLQGLLTTPGKKSVRRLAAAVSDSPTASQSLHQFVNASPWDWTPAREELTRWAEQRIHPRAWTVDLAVLRKRGEHSCGVHRRFVPSTGRSVTCQVGVGAFLATPEEAVPVDWRLLLPGTWAKDPERRKRTRIPDGVGARSVEELVLDMADGLAGASRTAPVPLVADLGTSPGAGELVRGLSQRNCDFLVAVPDSFRIVLGRHLRFQGRHGRSDHGMAFAARSLFQFDTGLIRTETVPAENGGACRATVMTSFVHLPAAAASGQQPLRTYQIFTVRSKGDRRPSPLWLTTLTRARTEEKLALVRTLSRTAEAVRRMEEDFGLLDFEGRSYPGWHHHMTLVSAAYAYSRLGLPAGRLAVAA</sequence>
<evidence type="ECO:0000313" key="3">
    <source>
        <dbReference type="Proteomes" id="UP001500058"/>
    </source>
</evidence>
<organism evidence="2 3">
    <name type="scientific">Streptomyces glaucosporus</name>
    <dbReference type="NCBI Taxonomy" id="284044"/>
    <lineage>
        <taxon>Bacteria</taxon>
        <taxon>Bacillati</taxon>
        <taxon>Actinomycetota</taxon>
        <taxon>Actinomycetes</taxon>
        <taxon>Kitasatosporales</taxon>
        <taxon>Streptomycetaceae</taxon>
        <taxon>Streptomyces</taxon>
    </lineage>
</organism>